<evidence type="ECO:0000313" key="4">
    <source>
        <dbReference type="Proteomes" id="UP000291088"/>
    </source>
</evidence>
<dbReference type="InterPro" id="IPR000519">
    <property type="entry name" value="P_trefoil_dom"/>
</dbReference>
<dbReference type="InterPro" id="IPR017994">
    <property type="entry name" value="P_trefoil_chordata"/>
</dbReference>
<evidence type="ECO:0000313" key="3">
    <source>
        <dbReference type="EMBL" id="RYC13091.1"/>
    </source>
</evidence>
<feature type="domain" description="P-type" evidence="2">
    <location>
        <begin position="2"/>
        <end position="48"/>
    </location>
</feature>
<evidence type="ECO:0000259" key="2">
    <source>
        <dbReference type="PROSITE" id="PS51448"/>
    </source>
</evidence>
<dbReference type="GO" id="GO:0005615">
    <property type="term" value="C:extracellular space"/>
    <property type="evidence" value="ECO:0007669"/>
    <property type="project" value="TreeGrafter"/>
</dbReference>
<sequence length="90" mass="9571">AQICNKDNPSTRTRCPGESPGITALACRGLGCCYDDKTANAVWCFTTTLKPVTLTCDETGMGRVDCGTAGITKADCVDKNSCCWDETKPN</sequence>
<accession>A0A4Q2T4U2</accession>
<proteinExistence type="predicted"/>
<keyword evidence="1" id="KW-1015">Disulfide bond</keyword>
<evidence type="ECO:0000256" key="1">
    <source>
        <dbReference type="ARBA" id="ARBA00023157"/>
    </source>
</evidence>
<name>A0A4Q2T4U2_9HYPH</name>
<keyword evidence="4" id="KW-1185">Reference proteome</keyword>
<reference evidence="3 4" key="1">
    <citation type="submission" date="2019-01" db="EMBL/GenBank/DDBJ databases">
        <authorList>
            <person name="Deng T."/>
        </authorList>
    </citation>
    <scope>NUCLEOTIDE SEQUENCE [LARGE SCALE GENOMIC DNA]</scope>
    <source>
        <strain evidence="3 4">F8825</strain>
    </source>
</reference>
<organism evidence="3 4">
    <name type="scientific">Ciceribacter ferrooxidans</name>
    <dbReference type="NCBI Taxonomy" id="2509717"/>
    <lineage>
        <taxon>Bacteria</taxon>
        <taxon>Pseudomonadati</taxon>
        <taxon>Pseudomonadota</taxon>
        <taxon>Alphaproteobacteria</taxon>
        <taxon>Hyphomicrobiales</taxon>
        <taxon>Rhizobiaceae</taxon>
        <taxon>Ciceribacter</taxon>
    </lineage>
</organism>
<dbReference type="SUPFAM" id="SSF57492">
    <property type="entry name" value="Trefoil"/>
    <property type="match status" value="2"/>
</dbReference>
<gene>
    <name evidence="3" type="ORF">EUU22_10885</name>
</gene>
<feature type="non-terminal residue" evidence="3">
    <location>
        <position position="1"/>
    </location>
</feature>
<dbReference type="AlphaFoldDB" id="A0A4Q2T4U2"/>
<feature type="domain" description="P-type" evidence="2">
    <location>
        <begin position="54"/>
        <end position="90"/>
    </location>
</feature>
<dbReference type="InterPro" id="IPR044913">
    <property type="entry name" value="P_trefoil_dom_sf"/>
</dbReference>
<dbReference type="Gene3D" id="4.10.110.10">
    <property type="entry name" value="Spasmolytic Protein, domain 1"/>
    <property type="match status" value="2"/>
</dbReference>
<dbReference type="EMBL" id="SDVB01000227">
    <property type="protein sequence ID" value="RYC13091.1"/>
    <property type="molecule type" value="Genomic_DNA"/>
</dbReference>
<dbReference type="PANTHER" id="PTHR13826:SF14">
    <property type="entry name" value="TREFOIL FACTOR 2"/>
    <property type="match status" value="1"/>
</dbReference>
<dbReference type="Proteomes" id="UP000291088">
    <property type="component" value="Unassembled WGS sequence"/>
</dbReference>
<dbReference type="PANTHER" id="PTHR13826">
    <property type="entry name" value="INTESTINAL TREFOIL FACTOR-RELATED"/>
    <property type="match status" value="1"/>
</dbReference>
<protein>
    <recommendedName>
        <fullName evidence="2">P-type domain-containing protein</fullName>
    </recommendedName>
</protein>
<dbReference type="CDD" id="cd00111">
    <property type="entry name" value="Trefoil"/>
    <property type="match status" value="2"/>
</dbReference>
<dbReference type="PROSITE" id="PS51448">
    <property type="entry name" value="P_TREFOIL_2"/>
    <property type="match status" value="2"/>
</dbReference>
<comment type="caution">
    <text evidence="3">The sequence shown here is derived from an EMBL/GenBank/DDBJ whole genome shotgun (WGS) entry which is preliminary data.</text>
</comment>
<dbReference type="SMART" id="SM00018">
    <property type="entry name" value="PD"/>
    <property type="match status" value="2"/>
</dbReference>
<feature type="non-terminal residue" evidence="3">
    <location>
        <position position="90"/>
    </location>
</feature>
<dbReference type="Pfam" id="PF00088">
    <property type="entry name" value="Trefoil"/>
    <property type="match status" value="2"/>
</dbReference>